<gene>
    <name evidence="1" type="ORF">SAMEA3710766_00222</name>
</gene>
<protein>
    <submittedName>
        <fullName evidence="1">Conjugal transfer protein TrbD</fullName>
    </submittedName>
</protein>
<comment type="caution">
    <text evidence="1">The sequence shown here is derived from an EMBL/GenBank/DDBJ whole genome shotgun (WGS) entry which is preliminary data.</text>
</comment>
<accession>A0A131HLS3</accession>
<dbReference type="Proteomes" id="UP000251393">
    <property type="component" value="Unassembled WGS sequence"/>
</dbReference>
<evidence type="ECO:0000313" key="2">
    <source>
        <dbReference type="Proteomes" id="UP000251393"/>
    </source>
</evidence>
<evidence type="ECO:0000313" key="1">
    <source>
        <dbReference type="EMBL" id="SRQ84264.1"/>
    </source>
</evidence>
<sequence>MFISLMTEQTEATEIKMNMRNINVITARVVPDKNVSDDFMHAVLSNCTTKIVLPAPKVFSSESLPHKFNMAAVGVMKKGMSMSLFSSPGNTVVSGHPCAGKTNLTAELISAVVGSNKKGEGQ</sequence>
<dbReference type="NCBIfam" id="NF010280">
    <property type="entry name" value="PRK13724.1-2"/>
    <property type="match status" value="1"/>
</dbReference>
<dbReference type="EMBL" id="UDYI01000003">
    <property type="protein sequence ID" value="SRQ84264.1"/>
    <property type="molecule type" value="Genomic_DNA"/>
</dbReference>
<dbReference type="InterPro" id="IPR024396">
    <property type="entry name" value="Conjug_TrbD_put"/>
</dbReference>
<dbReference type="NCBIfam" id="NF010281">
    <property type="entry name" value="PRK13724.1-3"/>
    <property type="match status" value="1"/>
</dbReference>
<dbReference type="NCBIfam" id="NF010284">
    <property type="entry name" value="PRK13724.1-6"/>
    <property type="match status" value="1"/>
</dbReference>
<dbReference type="Pfam" id="PF10894">
    <property type="entry name" value="DUF2689"/>
    <property type="match status" value="1"/>
</dbReference>
<proteinExistence type="predicted"/>
<name>A0A131HLS3_SHISO</name>
<reference evidence="1 2" key="1">
    <citation type="submission" date="2018-06" db="EMBL/GenBank/DDBJ databases">
        <authorList>
            <consortium name="Pathogen Informatics"/>
            <person name="Doyle S."/>
        </authorList>
    </citation>
    <scope>NUCLEOTIDE SEQUENCE [LARGE SCALE GENOMIC DNA]</scope>
    <source>
        <strain evidence="1 2">4028STDY6275292</strain>
    </source>
</reference>
<dbReference type="AlphaFoldDB" id="A0A131HLS3"/>
<organism evidence="1 2">
    <name type="scientific">Shigella sonnei</name>
    <dbReference type="NCBI Taxonomy" id="624"/>
    <lineage>
        <taxon>Bacteria</taxon>
        <taxon>Pseudomonadati</taxon>
        <taxon>Pseudomonadota</taxon>
        <taxon>Gammaproteobacteria</taxon>
        <taxon>Enterobacterales</taxon>
        <taxon>Enterobacteriaceae</taxon>
        <taxon>Shigella</taxon>
    </lineage>
</organism>